<reference evidence="2" key="1">
    <citation type="journal article" date="2020" name="bioRxiv">
        <title>Comparative genomics of Chlamydomonas.</title>
        <authorList>
            <person name="Craig R.J."/>
            <person name="Hasan A.R."/>
            <person name="Ness R.W."/>
            <person name="Keightley P.D."/>
        </authorList>
    </citation>
    <scope>NUCLEOTIDE SEQUENCE</scope>
    <source>
        <strain evidence="2">CCAP 11/70</strain>
    </source>
</reference>
<gene>
    <name evidence="2" type="ORF">HYH03_011179</name>
</gene>
<feature type="compositionally biased region" description="Low complexity" evidence="1">
    <location>
        <begin position="200"/>
        <end position="238"/>
    </location>
</feature>
<dbReference type="Proteomes" id="UP000612055">
    <property type="component" value="Unassembled WGS sequence"/>
</dbReference>
<dbReference type="EMBL" id="JAEHOE010000062">
    <property type="protein sequence ID" value="KAG2490378.1"/>
    <property type="molecule type" value="Genomic_DNA"/>
</dbReference>
<dbReference type="InterPro" id="IPR023393">
    <property type="entry name" value="START-like_dom_sf"/>
</dbReference>
<feature type="region of interest" description="Disordered" evidence="1">
    <location>
        <begin position="179"/>
        <end position="254"/>
    </location>
</feature>
<dbReference type="PANTHER" id="PTHR31385">
    <property type="entry name" value="PUTATIVE (DUF220)-RELATED"/>
    <property type="match status" value="1"/>
</dbReference>
<feature type="compositionally biased region" description="Gly residues" evidence="1">
    <location>
        <begin position="239"/>
        <end position="254"/>
    </location>
</feature>
<feature type="region of interest" description="Disordered" evidence="1">
    <location>
        <begin position="47"/>
        <end position="66"/>
    </location>
</feature>
<dbReference type="AlphaFoldDB" id="A0A836BWQ0"/>
<comment type="caution">
    <text evidence="2">The sequence shown here is derived from an EMBL/GenBank/DDBJ whole genome shotgun (WGS) entry which is preliminary data.</text>
</comment>
<feature type="region of interest" description="Disordered" evidence="1">
    <location>
        <begin position="1"/>
        <end position="27"/>
    </location>
</feature>
<feature type="compositionally biased region" description="Low complexity" evidence="1">
    <location>
        <begin position="11"/>
        <end position="21"/>
    </location>
</feature>
<evidence type="ECO:0000313" key="3">
    <source>
        <dbReference type="Proteomes" id="UP000612055"/>
    </source>
</evidence>
<dbReference type="CDD" id="cd07812">
    <property type="entry name" value="SRPBCC"/>
    <property type="match status" value="1"/>
</dbReference>
<accession>A0A836BWQ0</accession>
<dbReference type="Gene3D" id="3.30.530.20">
    <property type="match status" value="1"/>
</dbReference>
<name>A0A836BWQ0_9CHLO</name>
<keyword evidence="3" id="KW-1185">Reference proteome</keyword>
<dbReference type="OrthoDB" id="530906at2759"/>
<evidence type="ECO:0008006" key="4">
    <source>
        <dbReference type="Google" id="ProtNLM"/>
    </source>
</evidence>
<evidence type="ECO:0000313" key="2">
    <source>
        <dbReference type="EMBL" id="KAG2490378.1"/>
    </source>
</evidence>
<evidence type="ECO:0000256" key="1">
    <source>
        <dbReference type="SAM" id="MobiDB-lite"/>
    </source>
</evidence>
<dbReference type="SUPFAM" id="SSF55961">
    <property type="entry name" value="Bet v1-like"/>
    <property type="match status" value="1"/>
</dbReference>
<sequence length="421" mass="42528">MVFGWGRRGVSSASSEPASAELTEVSGGGRGALSALASAAGADGLSWAPLPADEGSEQPSGPQHPFTFARKQVKTSLQDRSTALVDLSAEVDAPAGLLWDLLADPRGHDKIFDAIQSADAELVSEDGPRRRWRLDYRARWKFWKVGGVCENRLWMTTDAEAGTVTFALREPGFLRRYEGTWTITGPGGKGPGLRAPSPSPSNSPQEPSSPSAASVASTASAASTPRSGSSGSLDRLSGGSSGSGGSTPRGSPSGAGGGFASFLASVHNPFASSPAFPALPFTSSSASTSPASASSAAAAPSLDACAPRGPATILVRKAVSPKVAPPFPINQVLKGHAAGQVEEMLQGLLAAAARRIEEGEAAPGAAAEAKAAGQGSGGRAQVQQEWGCSGAAAALSLSKNMRCVRATHGKEFGLPCGAALG</sequence>
<proteinExistence type="predicted"/>
<organism evidence="2 3">
    <name type="scientific">Edaphochlamys debaryana</name>
    <dbReference type="NCBI Taxonomy" id="47281"/>
    <lineage>
        <taxon>Eukaryota</taxon>
        <taxon>Viridiplantae</taxon>
        <taxon>Chlorophyta</taxon>
        <taxon>core chlorophytes</taxon>
        <taxon>Chlorophyceae</taxon>
        <taxon>CS clade</taxon>
        <taxon>Chlamydomonadales</taxon>
        <taxon>Chlamydomonadales incertae sedis</taxon>
        <taxon>Edaphochlamys</taxon>
    </lineage>
</organism>
<protein>
    <recommendedName>
        <fullName evidence="4">Coenzyme Q-binding protein COQ10 START domain-containing protein</fullName>
    </recommendedName>
</protein>
<dbReference type="PANTHER" id="PTHR31385:SF1">
    <property type="entry name" value="PUTATIVE (DUF220)-RELATED"/>
    <property type="match status" value="1"/>
</dbReference>